<evidence type="ECO:0000313" key="1">
    <source>
        <dbReference type="EMBL" id="QYA18355.1"/>
    </source>
</evidence>
<reference evidence="1" key="1">
    <citation type="submission" date="2021-06" db="EMBL/GenBank/DDBJ databases">
        <authorList>
            <person name="Rolland C."/>
        </authorList>
    </citation>
    <scope>NUCLEOTIDE SEQUENCE</scope>
    <source>
        <strain evidence="1">347.936635</strain>
    </source>
</reference>
<sequence length="528" mass="61535">MDDVNWLTDVLPLEVLHQVIPYCAIELYQVSTFIRGYIIDNMLLFEDRRVKHVKIPVQRWLTGSKHHILHSMGITLKDDIQKLTLLEWSIVTESTDLLKMIMTIPQTNLCAQHSRAVKLAIEHDKVDALKIISGHKTFNNAMTVDKVAMTNLLRLCEYDTFVAVFEDTRVKPTPEHWMALMDKSTNLDQQKMKMRYLLTVYDRYNTPFGLDITLNQMARLGTELREELVKRPYFMVSSYQNAFLKAINCQFKQTLNANGRYTQVIQSIVTHPQFSWINTNASTIVSILHEAHTANKQVGKIVLESINPEVINIPQLLLESTRYYQPLLPVFEKQFPDHFDFVTHDELNAILESPTYRHDHTSQWTAIDFWSRRGFMPSPSVIASLARYHTIQSLIEKETFPAKPVMAVIKARKWESSILVQNLIAILNHSTISTNEDILPFVEFLILSPERSHLSVLKSLVQNNIFDPTWNNYYYVKMVWQIDTNYGYEKFAVMTESKSMKRAFMQKDILYDEINQTISFRVHPKRTK</sequence>
<name>A0A8F8KPE0_9VIRU</name>
<dbReference type="EMBL" id="MZ420154">
    <property type="protein sequence ID" value="QYA18355.1"/>
    <property type="molecule type" value="Genomic_DNA"/>
</dbReference>
<accession>A0A8F8KPE0</accession>
<gene>
    <name evidence="1" type="ORF">KOM_12_85</name>
</gene>
<proteinExistence type="predicted"/>
<organism evidence="1">
    <name type="scientific">Clandestinovirus</name>
    <dbReference type="NCBI Taxonomy" id="2831644"/>
    <lineage>
        <taxon>Viruses</taxon>
    </lineage>
</organism>
<protein>
    <submittedName>
        <fullName evidence="1">Uncharacterized protein</fullName>
    </submittedName>
</protein>